<proteinExistence type="predicted"/>
<sequence length="253" mass="25640">MTQTNWIAAAPAPTGWALRAMTTDGGVLREGHAAALSAQALDSFAGASVPVVAAGAGAAPRALPCAPLGDTIALDDLDGVARLAAIPPLAQQSPGARTAGEETAIAGFLSLNKDFDGVLCLPCPVQTLWAHISAEEVVSMQPFATPRLAAALGTDAPLADFDAALSDTLSRPERLAAHLADPARGCPWGHLIGAELAAARPWWLGQQVAVIGTGTVAAHYTRAIGTQGLAPVQADGTAMLLKGLAEAKRRAGL</sequence>
<protein>
    <submittedName>
        <fullName evidence="1">2-dehydro-3-deoxygalactonokinase</fullName>
    </submittedName>
</protein>
<dbReference type="OrthoDB" id="256574at2"/>
<name>A0A4R2NKD9_RHOAD</name>
<dbReference type="InterPro" id="IPR007729">
    <property type="entry name" value="DGOK"/>
</dbReference>
<evidence type="ECO:0000313" key="1">
    <source>
        <dbReference type="EMBL" id="TCP22059.1"/>
    </source>
</evidence>
<keyword evidence="2" id="KW-1185">Reference proteome</keyword>
<dbReference type="Pfam" id="PF05035">
    <property type="entry name" value="DGOK"/>
    <property type="match status" value="2"/>
</dbReference>
<dbReference type="AlphaFoldDB" id="A0A4R2NKD9"/>
<keyword evidence="1" id="KW-0808">Transferase</keyword>
<evidence type="ECO:0000313" key="2">
    <source>
        <dbReference type="Proteomes" id="UP000295733"/>
    </source>
</evidence>
<dbReference type="InterPro" id="IPR042257">
    <property type="entry name" value="DGOK_C"/>
</dbReference>
<dbReference type="Proteomes" id="UP000295733">
    <property type="component" value="Unassembled WGS sequence"/>
</dbReference>
<gene>
    <name evidence="1" type="ORF">EV656_108105</name>
</gene>
<dbReference type="Gene3D" id="3.30.420.310">
    <property type="entry name" value="2-keto-3-deoxy-galactonokinase, C-terminal domain"/>
    <property type="match status" value="1"/>
</dbReference>
<organism evidence="1 2">
    <name type="scientific">Rhodovulum adriaticum</name>
    <name type="common">Rhodopseudomonas adriatica</name>
    <dbReference type="NCBI Taxonomy" id="35804"/>
    <lineage>
        <taxon>Bacteria</taxon>
        <taxon>Pseudomonadati</taxon>
        <taxon>Pseudomonadota</taxon>
        <taxon>Alphaproteobacteria</taxon>
        <taxon>Rhodobacterales</taxon>
        <taxon>Paracoccaceae</taxon>
        <taxon>Rhodovulum</taxon>
    </lineage>
</organism>
<dbReference type="GO" id="GO:0008671">
    <property type="term" value="F:2-dehydro-3-deoxygalactonokinase activity"/>
    <property type="evidence" value="ECO:0007669"/>
    <property type="project" value="InterPro"/>
</dbReference>
<reference evidence="1 2" key="1">
    <citation type="submission" date="2019-03" db="EMBL/GenBank/DDBJ databases">
        <title>Genomic Encyclopedia of Type Strains, Phase IV (KMG-IV): sequencing the most valuable type-strain genomes for metagenomic binning, comparative biology and taxonomic classification.</title>
        <authorList>
            <person name="Goeker M."/>
        </authorList>
    </citation>
    <scope>NUCLEOTIDE SEQUENCE [LARGE SCALE GENOMIC DNA]</scope>
    <source>
        <strain evidence="1 2">DSM 2781</strain>
    </source>
</reference>
<comment type="caution">
    <text evidence="1">The sequence shown here is derived from an EMBL/GenBank/DDBJ whole genome shotgun (WGS) entry which is preliminary data.</text>
</comment>
<dbReference type="EMBL" id="SLXL01000008">
    <property type="protein sequence ID" value="TCP22059.1"/>
    <property type="molecule type" value="Genomic_DNA"/>
</dbReference>
<keyword evidence="1" id="KW-0418">Kinase</keyword>
<accession>A0A4R2NKD9</accession>
<dbReference type="RefSeq" id="WP_132603988.1">
    <property type="nucleotide sequence ID" value="NZ_NRRP01000011.1"/>
</dbReference>
<dbReference type="GO" id="GO:0034194">
    <property type="term" value="P:D-galactonate catabolic process"/>
    <property type="evidence" value="ECO:0007669"/>
    <property type="project" value="InterPro"/>
</dbReference>